<evidence type="ECO:0000313" key="1">
    <source>
        <dbReference type="EMBL" id="MBC5628584.1"/>
    </source>
</evidence>
<accession>A0ABR7DB13</accession>
<gene>
    <name evidence="1" type="ORF">H8S20_06695</name>
</gene>
<name>A0ABR7DB13_9CLOT</name>
<organism evidence="1 2">
    <name type="scientific">Clostridium hominis</name>
    <dbReference type="NCBI Taxonomy" id="2763036"/>
    <lineage>
        <taxon>Bacteria</taxon>
        <taxon>Bacillati</taxon>
        <taxon>Bacillota</taxon>
        <taxon>Clostridia</taxon>
        <taxon>Eubacteriales</taxon>
        <taxon>Clostridiaceae</taxon>
        <taxon>Clostridium</taxon>
    </lineage>
</organism>
<dbReference type="RefSeq" id="WP_186859620.1">
    <property type="nucleotide sequence ID" value="NZ_JACOOO010000012.1"/>
</dbReference>
<comment type="caution">
    <text evidence="1">The sequence shown here is derived from an EMBL/GenBank/DDBJ whole genome shotgun (WGS) entry which is preliminary data.</text>
</comment>
<dbReference type="Proteomes" id="UP000596929">
    <property type="component" value="Unassembled WGS sequence"/>
</dbReference>
<evidence type="ECO:0000313" key="2">
    <source>
        <dbReference type="Proteomes" id="UP000596929"/>
    </source>
</evidence>
<protein>
    <submittedName>
        <fullName evidence="1">Uncharacterized protein</fullName>
    </submittedName>
</protein>
<proteinExistence type="predicted"/>
<reference evidence="1 2" key="1">
    <citation type="submission" date="2020-08" db="EMBL/GenBank/DDBJ databases">
        <title>Genome public.</title>
        <authorList>
            <person name="Liu C."/>
            <person name="Sun Q."/>
        </authorList>
    </citation>
    <scope>NUCLEOTIDE SEQUENCE [LARGE SCALE GENOMIC DNA]</scope>
    <source>
        <strain evidence="1 2">NSJ-6</strain>
    </source>
</reference>
<dbReference type="EMBL" id="JACOOO010000012">
    <property type="protein sequence ID" value="MBC5628584.1"/>
    <property type="molecule type" value="Genomic_DNA"/>
</dbReference>
<keyword evidence="2" id="KW-1185">Reference proteome</keyword>
<sequence length="208" mass="24585">MSSDLKEVKELKDLICRKKVSIIKKKYERSEKRIYKKLLASNKDKNEEYLTKCIFIEFKKRYFSTLCKRVDELINSCILDIEPAMREFVFEKRRNRAFEVLVLIKNILDRNCIRWAIMDEYIKCREKCMCPESICIVVCKEHMNAACNVFNVIGEKKGTNIYMINGVEVHLSFGYAIENRSYNLGEYDIGYCNLESEEIPVLVEPRKS</sequence>